<comment type="subcellular location">
    <subcellularLocation>
        <location evidence="1">Nucleus</location>
    </subcellularLocation>
</comment>
<gene>
    <name evidence="5" type="ORF">BGW38_002059</name>
</gene>
<dbReference type="Proteomes" id="UP000780801">
    <property type="component" value="Unassembled WGS sequence"/>
</dbReference>
<comment type="caution">
    <text evidence="5">The sequence shown here is derived from an EMBL/GenBank/DDBJ whole genome shotgun (WGS) entry which is preliminary data.</text>
</comment>
<dbReference type="GO" id="GO:0004528">
    <property type="term" value="F:phosphodiesterase I activity"/>
    <property type="evidence" value="ECO:0007669"/>
    <property type="project" value="UniProtKB-EC"/>
</dbReference>
<dbReference type="EC" id="3.1.4.1" evidence="1"/>
<feature type="region of interest" description="Disordered" evidence="2">
    <location>
        <begin position="881"/>
        <end position="907"/>
    </location>
</feature>
<feature type="domain" description="Fanconi-associated nuclease 1-like TPR" evidence="3">
    <location>
        <begin position="544"/>
        <end position="679"/>
    </location>
</feature>
<feature type="compositionally biased region" description="Basic and acidic residues" evidence="2">
    <location>
        <begin position="891"/>
        <end position="907"/>
    </location>
</feature>
<keyword evidence="1" id="KW-0540">Nuclease</keyword>
<feature type="compositionally biased region" description="Acidic residues" evidence="2">
    <location>
        <begin position="141"/>
        <end position="152"/>
    </location>
</feature>
<comment type="function">
    <text evidence="1">Nuclease required for the repair of DNA interstrand cross-links (ICL). Acts as a 5'-3' exonuclease that anchors at a cut end of DNA and cleaves DNA successively at every third nucleotide, allowing to excise an ICL from one strand through flanking incisions.</text>
</comment>
<dbReference type="InterPro" id="IPR049125">
    <property type="entry name" value="FAN1-like_WH"/>
</dbReference>
<dbReference type="CDD" id="cd22326">
    <property type="entry name" value="FAN1-like"/>
    <property type="match status" value="1"/>
</dbReference>
<comment type="catalytic activity">
    <reaction evidence="1">
        <text>Hydrolytically removes 5'-nucleotides successively from the 3'-hydroxy termini of 3'-hydroxy-terminated oligonucleotides.</text>
        <dbReference type="EC" id="3.1.4.1"/>
    </reaction>
</comment>
<name>A0A9P6FSX2_9FUNG</name>
<proteinExistence type="inferred from homology"/>
<keyword evidence="1" id="KW-0539">Nucleus</keyword>
<organism evidence="5 6">
    <name type="scientific">Lunasporangiospora selenospora</name>
    <dbReference type="NCBI Taxonomy" id="979761"/>
    <lineage>
        <taxon>Eukaryota</taxon>
        <taxon>Fungi</taxon>
        <taxon>Fungi incertae sedis</taxon>
        <taxon>Mucoromycota</taxon>
        <taxon>Mortierellomycotina</taxon>
        <taxon>Mortierellomycetes</taxon>
        <taxon>Mortierellales</taxon>
        <taxon>Mortierellaceae</taxon>
        <taxon>Lunasporangiospora</taxon>
    </lineage>
</organism>
<comment type="cofactor">
    <cofactor evidence="1">
        <name>Mg(2+)</name>
        <dbReference type="ChEBI" id="CHEBI:18420"/>
    </cofactor>
    <cofactor evidence="1">
        <name>Mn(2+)</name>
        <dbReference type="ChEBI" id="CHEBI:29035"/>
    </cofactor>
</comment>
<protein>
    <recommendedName>
        <fullName evidence="1">Fanconi-associated nuclease</fullName>
        <ecNumber evidence="1">3.1.4.1</ecNumber>
    </recommendedName>
</protein>
<feature type="domain" description="Fanconi-associated nuclease 1-like winged-helix" evidence="4">
    <location>
        <begin position="224"/>
        <end position="305"/>
    </location>
</feature>
<feature type="region of interest" description="Disordered" evidence="2">
    <location>
        <begin position="116"/>
        <end position="191"/>
    </location>
</feature>
<reference evidence="5" key="1">
    <citation type="journal article" date="2020" name="Fungal Divers.">
        <title>Resolving the Mortierellaceae phylogeny through synthesis of multi-gene phylogenetics and phylogenomics.</title>
        <authorList>
            <person name="Vandepol N."/>
            <person name="Liber J."/>
            <person name="Desiro A."/>
            <person name="Na H."/>
            <person name="Kennedy M."/>
            <person name="Barry K."/>
            <person name="Grigoriev I.V."/>
            <person name="Miller A.N."/>
            <person name="O'Donnell K."/>
            <person name="Stajich J.E."/>
            <person name="Bonito G."/>
        </authorList>
    </citation>
    <scope>NUCLEOTIDE SEQUENCE</scope>
    <source>
        <strain evidence="5">KOD1015</strain>
    </source>
</reference>
<feature type="compositionally biased region" description="Basic and acidic residues" evidence="2">
    <location>
        <begin position="153"/>
        <end position="171"/>
    </location>
</feature>
<dbReference type="GO" id="GO:0046872">
    <property type="term" value="F:metal ion binding"/>
    <property type="evidence" value="ECO:0007669"/>
    <property type="project" value="UniProtKB-KW"/>
</dbReference>
<sequence>MGKQRQPKDSTDTTPPKVAKSSRKKKQQDVDPAPDPTPSVKTAEKRQLPLDFSRHAVQPHVKKNPALTACATNSTNDHDPLSQPMSTSVEPPVIRVNLTHTAGSLSHTVANNSSTLVAESDVLDEADKDPDLDSTSRDNEIGYEDLYEDEGDDLIRRRPREGQRLERHGDEYENEDVKDESALNRDEASTDPTAAMFIKSESNESESTPLDVLLPTEYKWKTVYVAAFELALDTVLPGESFLFTEEEHIVFEIYRGLPDDAKHLFVRLFLRNQKFWFRLSKLEGRYREILNLESAIRDLVTSGLLMDQACLRDPTEAITMLTMDELKILARRVGIKERLSGRQRQDLVDKILEHFRQQSFLFKRLLLAPGGTPNGEGEGRKSGLASHIFSGDATKRNEALINKMVDISVFYRSREYTEKPALLEAILAKIGQRIFPVYEITRTSSVFKSQEELIKYEEAIKIHYDLADMIESAMGPGKDAVVYVRDPDQAKSIQGNGRRKLTNHAKAVKQGNDETSALQVKGKSLDHNLDDLDAEQLRRLEVIGIYEQVIQMAEGIRGAWREYVALEHELSSSNPSYFLLRFSPGWVYTQILRLELRAFAFLKRFEEESVLLHELLDQQVYSLGQRGGWYDRLALVKSNYSFDKRLGKKEALQVCMMGLRDKYVHTVDATVLQSRIVRLESELRVPFRDRHDFSYLTFRKAQKRILTGERLNTPGTAAPSYASSHAYAYIPNSMGSGHPIAMQRPLWRNIDGSDCGVEELALSYYGTLGYKGFHSENSILSTLFGLLFWDILFSSQPGVFETLYQTEPLDLRTDAFFLTRRDLVMERIEKIAKSVLIEYSEPTLPTPLMRHSIKKEQSSKNRNIVANEQLRNNLLFEDDIEREFEEDDPSEERLLEKAREEQKTKRR</sequence>
<evidence type="ECO:0000259" key="4">
    <source>
        <dbReference type="Pfam" id="PF21315"/>
    </source>
</evidence>
<feature type="region of interest" description="Disordered" evidence="2">
    <location>
        <begin position="1"/>
        <end position="87"/>
    </location>
</feature>
<dbReference type="EMBL" id="JAABOA010001690">
    <property type="protein sequence ID" value="KAF9581062.1"/>
    <property type="molecule type" value="Genomic_DNA"/>
</dbReference>
<feature type="compositionally biased region" description="Basic and acidic residues" evidence="2">
    <location>
        <begin position="42"/>
        <end position="54"/>
    </location>
</feature>
<evidence type="ECO:0000259" key="3">
    <source>
        <dbReference type="Pfam" id="PF21170"/>
    </source>
</evidence>
<dbReference type="GO" id="GO:0017108">
    <property type="term" value="F:5'-flap endonuclease activity"/>
    <property type="evidence" value="ECO:0007669"/>
    <property type="project" value="TreeGrafter"/>
</dbReference>
<accession>A0A9P6FSX2</accession>
<dbReference type="OrthoDB" id="76364at2759"/>
<dbReference type="InterPro" id="IPR033315">
    <property type="entry name" value="Fan1-like"/>
</dbReference>
<evidence type="ECO:0000313" key="6">
    <source>
        <dbReference type="Proteomes" id="UP000780801"/>
    </source>
</evidence>
<dbReference type="InterPro" id="IPR049126">
    <property type="entry name" value="FAN1-like_TPR"/>
</dbReference>
<dbReference type="GO" id="GO:0070336">
    <property type="term" value="F:flap-structured DNA binding"/>
    <property type="evidence" value="ECO:0007669"/>
    <property type="project" value="TreeGrafter"/>
</dbReference>
<dbReference type="PANTHER" id="PTHR15749">
    <property type="entry name" value="FANCONI-ASSOCIATED NUCLEASE 1"/>
    <property type="match status" value="1"/>
</dbReference>
<evidence type="ECO:0000256" key="2">
    <source>
        <dbReference type="SAM" id="MobiDB-lite"/>
    </source>
</evidence>
<evidence type="ECO:0000256" key="1">
    <source>
        <dbReference type="RuleBase" id="RU365033"/>
    </source>
</evidence>
<feature type="compositionally biased region" description="Acidic residues" evidence="2">
    <location>
        <begin position="881"/>
        <end position="890"/>
    </location>
</feature>
<keyword evidence="1" id="KW-0479">Metal-binding</keyword>
<dbReference type="Pfam" id="PF21170">
    <property type="entry name" value="FAN1_TPR"/>
    <property type="match status" value="1"/>
</dbReference>
<dbReference type="GO" id="GO:0005634">
    <property type="term" value="C:nucleus"/>
    <property type="evidence" value="ECO:0007669"/>
    <property type="project" value="UniProtKB-SubCell"/>
</dbReference>
<dbReference type="Pfam" id="PF21315">
    <property type="entry name" value="FAN1_HTH"/>
    <property type="match status" value="1"/>
</dbReference>
<feature type="compositionally biased region" description="Basic and acidic residues" evidence="2">
    <location>
        <begin position="179"/>
        <end position="188"/>
    </location>
</feature>
<keyword evidence="1" id="KW-0460">Magnesium</keyword>
<dbReference type="AlphaFoldDB" id="A0A9P6FSX2"/>
<feature type="compositionally biased region" description="Basic and acidic residues" evidence="2">
    <location>
        <begin position="1"/>
        <end position="11"/>
    </location>
</feature>
<keyword evidence="1" id="KW-0234">DNA repair</keyword>
<keyword evidence="1" id="KW-0227">DNA damage</keyword>
<evidence type="ECO:0000313" key="5">
    <source>
        <dbReference type="EMBL" id="KAF9581062.1"/>
    </source>
</evidence>
<comment type="similarity">
    <text evidence="1">Belongs to the FAN1 family.</text>
</comment>
<dbReference type="GO" id="GO:0008409">
    <property type="term" value="F:5'-3' exonuclease activity"/>
    <property type="evidence" value="ECO:0007669"/>
    <property type="project" value="TreeGrafter"/>
</dbReference>
<feature type="non-terminal residue" evidence="5">
    <location>
        <position position="907"/>
    </location>
</feature>
<dbReference type="InterPro" id="IPR049132">
    <property type="entry name" value="FAN1-like_euk"/>
</dbReference>
<keyword evidence="6" id="KW-1185">Reference proteome</keyword>
<keyword evidence="1" id="KW-0378">Hydrolase</keyword>
<keyword evidence="1" id="KW-0464">Manganese</keyword>
<dbReference type="GO" id="GO:0036297">
    <property type="term" value="P:interstrand cross-link repair"/>
    <property type="evidence" value="ECO:0007669"/>
    <property type="project" value="InterPro"/>
</dbReference>
<feature type="compositionally biased region" description="Basic and acidic residues" evidence="2">
    <location>
        <begin position="129"/>
        <end position="140"/>
    </location>
</feature>
<dbReference type="PANTHER" id="PTHR15749:SF4">
    <property type="entry name" value="FANCONI-ASSOCIATED NUCLEASE 1"/>
    <property type="match status" value="1"/>
</dbReference>